<name>A0A1A9Z575_GLOPL</name>
<keyword evidence="1" id="KW-0812">Transmembrane</keyword>
<accession>A0A1A9Z575</accession>
<protein>
    <submittedName>
        <fullName evidence="2">Uncharacterized protein</fullName>
    </submittedName>
</protein>
<organism evidence="2 3">
    <name type="scientific">Glossina pallidipes</name>
    <name type="common">Tsetse fly</name>
    <dbReference type="NCBI Taxonomy" id="7398"/>
    <lineage>
        <taxon>Eukaryota</taxon>
        <taxon>Metazoa</taxon>
        <taxon>Ecdysozoa</taxon>
        <taxon>Arthropoda</taxon>
        <taxon>Hexapoda</taxon>
        <taxon>Insecta</taxon>
        <taxon>Pterygota</taxon>
        <taxon>Neoptera</taxon>
        <taxon>Endopterygota</taxon>
        <taxon>Diptera</taxon>
        <taxon>Brachycera</taxon>
        <taxon>Muscomorpha</taxon>
        <taxon>Hippoboscoidea</taxon>
        <taxon>Glossinidae</taxon>
        <taxon>Glossina</taxon>
    </lineage>
</organism>
<feature type="transmembrane region" description="Helical" evidence="1">
    <location>
        <begin position="64"/>
        <end position="85"/>
    </location>
</feature>
<dbReference type="VEuPathDB" id="VectorBase:GPAI004266"/>
<sequence length="143" mass="16289">MHSILQVILFEIRAIQRPVLTSNKRDLIVIYQRLSSNRNLRRRHRILHSARQAFALKFQHSASLHFAIALPALTAVLLFAPAIAFEAELFYVSTQIYDSTRSNHPRLSQASSQLAARTLAFRLFYVNSVAEQAKDPLLPAVEH</sequence>
<reference evidence="2" key="2">
    <citation type="submission" date="2020-05" db="UniProtKB">
        <authorList>
            <consortium name="EnsemblMetazoa"/>
        </authorList>
    </citation>
    <scope>IDENTIFICATION</scope>
    <source>
        <strain evidence="2">IAEA</strain>
    </source>
</reference>
<evidence type="ECO:0000313" key="2">
    <source>
        <dbReference type="EnsemblMetazoa" id="GPAI004266-PA"/>
    </source>
</evidence>
<proteinExistence type="predicted"/>
<evidence type="ECO:0000256" key="1">
    <source>
        <dbReference type="SAM" id="Phobius"/>
    </source>
</evidence>
<dbReference type="AlphaFoldDB" id="A0A1A9Z575"/>
<dbReference type="Proteomes" id="UP000092445">
    <property type="component" value="Unassembled WGS sequence"/>
</dbReference>
<evidence type="ECO:0000313" key="3">
    <source>
        <dbReference type="Proteomes" id="UP000092445"/>
    </source>
</evidence>
<keyword evidence="1" id="KW-1133">Transmembrane helix</keyword>
<dbReference type="EnsemblMetazoa" id="GPAI004266-RA">
    <property type="protein sequence ID" value="GPAI004266-PA"/>
    <property type="gene ID" value="GPAI004266"/>
</dbReference>
<keyword evidence="3" id="KW-1185">Reference proteome</keyword>
<keyword evidence="1" id="KW-0472">Membrane</keyword>
<reference evidence="3" key="1">
    <citation type="submission" date="2014-03" db="EMBL/GenBank/DDBJ databases">
        <authorList>
            <person name="Aksoy S."/>
            <person name="Warren W."/>
            <person name="Wilson R.K."/>
        </authorList>
    </citation>
    <scope>NUCLEOTIDE SEQUENCE [LARGE SCALE GENOMIC DNA]</scope>
    <source>
        <strain evidence="3">IAEA</strain>
    </source>
</reference>